<feature type="non-terminal residue" evidence="2">
    <location>
        <position position="30"/>
    </location>
</feature>
<organism evidence="2 3">
    <name type="scientific">Synchytrium endobioticum</name>
    <dbReference type="NCBI Taxonomy" id="286115"/>
    <lineage>
        <taxon>Eukaryota</taxon>
        <taxon>Fungi</taxon>
        <taxon>Fungi incertae sedis</taxon>
        <taxon>Chytridiomycota</taxon>
        <taxon>Chytridiomycota incertae sedis</taxon>
        <taxon>Chytridiomycetes</taxon>
        <taxon>Synchytriales</taxon>
        <taxon>Synchytriaceae</taxon>
        <taxon>Synchytrium</taxon>
    </lineage>
</organism>
<proteinExistence type="predicted"/>
<dbReference type="Proteomes" id="UP000317494">
    <property type="component" value="Unassembled WGS sequence"/>
</dbReference>
<reference evidence="2 3" key="1">
    <citation type="journal article" date="2019" name="Sci. Rep.">
        <title>Comparative genomics of chytrid fungi reveal insights into the obligate biotrophic and pathogenic lifestyle of Synchytrium endobioticum.</title>
        <authorList>
            <person name="van de Vossenberg B.T.L.H."/>
            <person name="Warris S."/>
            <person name="Nguyen H.D.T."/>
            <person name="van Gent-Pelzer M.P.E."/>
            <person name="Joly D.L."/>
            <person name="van de Geest H.C."/>
            <person name="Bonants P.J.M."/>
            <person name="Smith D.S."/>
            <person name="Levesque C.A."/>
            <person name="van der Lee T.A.J."/>
        </authorList>
    </citation>
    <scope>NUCLEOTIDE SEQUENCE [LARGE SCALE GENOMIC DNA]</scope>
    <source>
        <strain evidence="2 3">MB42</strain>
    </source>
</reference>
<keyword evidence="3" id="KW-1185">Reference proteome</keyword>
<comment type="caution">
    <text evidence="2">The sequence shown here is derived from an EMBL/GenBank/DDBJ whole genome shotgun (WGS) entry which is preliminary data.</text>
</comment>
<feature type="chain" id="PRO_5021378131" evidence="1">
    <location>
        <begin position="21"/>
        <end position="30"/>
    </location>
</feature>
<name>A0A507CJJ4_9FUNG</name>
<evidence type="ECO:0000313" key="2">
    <source>
        <dbReference type="EMBL" id="TPX39932.1"/>
    </source>
</evidence>
<protein>
    <submittedName>
        <fullName evidence="2">Uncharacterized protein</fullName>
    </submittedName>
</protein>
<keyword evidence="1" id="KW-0732">Signal</keyword>
<dbReference type="VEuPathDB" id="FungiDB:SeMB42_g06176"/>
<sequence length="30" mass="2955">MLSKVVVALLAASSAALVSADLKFGGYSGE</sequence>
<dbReference type="EMBL" id="QEAN01000331">
    <property type="protein sequence ID" value="TPX39932.1"/>
    <property type="molecule type" value="Genomic_DNA"/>
</dbReference>
<gene>
    <name evidence="2" type="ORF">SeMB42_g06176</name>
</gene>
<feature type="signal peptide" evidence="1">
    <location>
        <begin position="1"/>
        <end position="20"/>
    </location>
</feature>
<accession>A0A507CJJ4</accession>
<evidence type="ECO:0000256" key="1">
    <source>
        <dbReference type="SAM" id="SignalP"/>
    </source>
</evidence>
<dbReference type="AlphaFoldDB" id="A0A507CJJ4"/>
<evidence type="ECO:0000313" key="3">
    <source>
        <dbReference type="Proteomes" id="UP000317494"/>
    </source>
</evidence>